<feature type="region of interest" description="Disordered" evidence="1">
    <location>
        <begin position="163"/>
        <end position="185"/>
    </location>
</feature>
<reference evidence="3 4" key="1">
    <citation type="submission" date="2016-10" db="EMBL/GenBank/DDBJ databases">
        <authorList>
            <person name="de Groot N.N."/>
        </authorList>
    </citation>
    <scope>NUCLEOTIDE SEQUENCE [LARGE SCALE GENOMIC DNA]</scope>
    <source>
        <strain evidence="3 4">DSM 25927</strain>
    </source>
</reference>
<keyword evidence="2" id="KW-0732">Signal</keyword>
<dbReference type="RefSeq" id="WP_093288585.1">
    <property type="nucleotide sequence ID" value="NZ_FOFS01000013.1"/>
</dbReference>
<gene>
    <name evidence="3" type="ORF">SAMN04488038_11384</name>
</gene>
<proteinExistence type="predicted"/>
<accession>A0A1H9KF96</accession>
<dbReference type="OrthoDB" id="7065039at2"/>
<sequence length="185" mass="19929">MSWRKISVGICGALLLGSAAAQAEPAVLSGEALAACAQAALQLREQSPRLLQSSEQLEAERARINQRSAELKAQAAATPRDDLRAQLELRERRNAHNAQARDFNLRMDALKHDIDALNVVKDDYTQHCAQQSYRRSELAQLPPAAQEAMRMGLQDLQVPYIDSAAPSPAAPALSAPAPAPAPAPH</sequence>
<evidence type="ECO:0000256" key="2">
    <source>
        <dbReference type="SAM" id="SignalP"/>
    </source>
</evidence>
<keyword evidence="4" id="KW-1185">Reference proteome</keyword>
<feature type="signal peptide" evidence="2">
    <location>
        <begin position="1"/>
        <end position="23"/>
    </location>
</feature>
<dbReference type="EMBL" id="FOFS01000013">
    <property type="protein sequence ID" value="SEQ97791.1"/>
    <property type="molecule type" value="Genomic_DNA"/>
</dbReference>
<dbReference type="STRING" id="489703.SAMN04488038_11384"/>
<feature type="chain" id="PRO_5011651916" evidence="2">
    <location>
        <begin position="24"/>
        <end position="185"/>
    </location>
</feature>
<dbReference type="AlphaFoldDB" id="A0A1H9KF96"/>
<organism evidence="3 4">
    <name type="scientific">Solimonas aquatica</name>
    <dbReference type="NCBI Taxonomy" id="489703"/>
    <lineage>
        <taxon>Bacteria</taxon>
        <taxon>Pseudomonadati</taxon>
        <taxon>Pseudomonadota</taxon>
        <taxon>Gammaproteobacteria</taxon>
        <taxon>Nevskiales</taxon>
        <taxon>Nevskiaceae</taxon>
        <taxon>Solimonas</taxon>
    </lineage>
</organism>
<dbReference type="Proteomes" id="UP000199233">
    <property type="component" value="Unassembled WGS sequence"/>
</dbReference>
<evidence type="ECO:0000313" key="3">
    <source>
        <dbReference type="EMBL" id="SEQ97791.1"/>
    </source>
</evidence>
<evidence type="ECO:0000256" key="1">
    <source>
        <dbReference type="SAM" id="MobiDB-lite"/>
    </source>
</evidence>
<evidence type="ECO:0000313" key="4">
    <source>
        <dbReference type="Proteomes" id="UP000199233"/>
    </source>
</evidence>
<protein>
    <submittedName>
        <fullName evidence="3">Uncharacterized protein</fullName>
    </submittedName>
</protein>
<feature type="compositionally biased region" description="Low complexity" evidence="1">
    <location>
        <begin position="163"/>
        <end position="176"/>
    </location>
</feature>
<name>A0A1H9KF96_9GAMM</name>